<dbReference type="SUPFAM" id="SSF103473">
    <property type="entry name" value="MFS general substrate transporter"/>
    <property type="match status" value="1"/>
</dbReference>
<keyword evidence="3" id="KW-1003">Cell membrane</keyword>
<dbReference type="Pfam" id="PF01553">
    <property type="entry name" value="Acyltransferase"/>
    <property type="match status" value="1"/>
</dbReference>
<reference evidence="9" key="1">
    <citation type="submission" date="2022-07" db="EMBL/GenBank/DDBJ databases">
        <title>Alkalimarinus sp. nov., isolated from gut of a Alitta virens.</title>
        <authorList>
            <person name="Yang A.I."/>
            <person name="Shin N.-R."/>
        </authorList>
    </citation>
    <scope>NUCLEOTIDE SEQUENCE</scope>
    <source>
        <strain evidence="9">FA028</strain>
    </source>
</reference>
<organism evidence="9 10">
    <name type="scientific">Alkalimarinus sediminis</name>
    <dbReference type="NCBI Taxonomy" id="1632866"/>
    <lineage>
        <taxon>Bacteria</taxon>
        <taxon>Pseudomonadati</taxon>
        <taxon>Pseudomonadota</taxon>
        <taxon>Gammaproteobacteria</taxon>
        <taxon>Alteromonadales</taxon>
        <taxon>Alteromonadaceae</taxon>
        <taxon>Alkalimarinus</taxon>
    </lineage>
</organism>
<feature type="transmembrane region" description="Helical" evidence="7">
    <location>
        <begin position="335"/>
        <end position="360"/>
    </location>
</feature>
<dbReference type="InterPro" id="IPR036259">
    <property type="entry name" value="MFS_trans_sf"/>
</dbReference>
<feature type="transmembrane region" description="Helical" evidence="7">
    <location>
        <begin position="372"/>
        <end position="396"/>
    </location>
</feature>
<dbReference type="KEGG" id="asem:NNL22_18670"/>
<dbReference type="PANTHER" id="PTHR43266:SF2">
    <property type="entry name" value="MAJOR FACILITATOR SUPERFAMILY (MFS) PROFILE DOMAIN-CONTAINING PROTEIN"/>
    <property type="match status" value="1"/>
</dbReference>
<dbReference type="Pfam" id="PF07690">
    <property type="entry name" value="MFS_1"/>
    <property type="match status" value="1"/>
</dbReference>
<feature type="transmembrane region" description="Helical" evidence="7">
    <location>
        <begin position="58"/>
        <end position="78"/>
    </location>
</feature>
<evidence type="ECO:0000256" key="1">
    <source>
        <dbReference type="ARBA" id="ARBA00004651"/>
    </source>
</evidence>
<dbReference type="SMART" id="SM00563">
    <property type="entry name" value="PlsC"/>
    <property type="match status" value="1"/>
</dbReference>
<dbReference type="CDD" id="cd07989">
    <property type="entry name" value="LPLAT_AGPAT-like"/>
    <property type="match status" value="1"/>
</dbReference>
<dbReference type="AlphaFoldDB" id="A0A9E8KPR9"/>
<dbReference type="SUPFAM" id="SSF69593">
    <property type="entry name" value="Glycerol-3-phosphate (1)-acyltransferase"/>
    <property type="match status" value="1"/>
</dbReference>
<evidence type="ECO:0000313" key="10">
    <source>
        <dbReference type="Proteomes" id="UP001164472"/>
    </source>
</evidence>
<feature type="transmembrane region" description="Helical" evidence="7">
    <location>
        <begin position="402"/>
        <end position="420"/>
    </location>
</feature>
<sequence length="627" mass="69137">MEEHNQSSLLKSKRFLPFFCTQFLGAFNDNIFKNTLMLLIAFSATRALGLESNVVMNLAAGLFILPFFLFSSIAGQVADKYEKSSIIRRVKLAEIFIMLLAAASFVTESYSLLLLLLFVMGTQSTFFGPVKYAILPQHLSDDELVGGNALVEMGTFVAILLGTIGAGLLMGVEDTKELTAVAVVAIAIAGYLASRKIPKAEPADPSMKLDFNIVRMTGKVLKYAREDRAVYLSIMAISWFWFLGASYLTQFPNFAKTVLQGDSSVVTMLLALFSIGIGVGSMLCERLSGHKVEIGIVPIGSLGLTLFGIDLYASIPSYDVDQPLTWLQFIAHPESVRVLIDLAGIGIFGGFFIVPLYAYIQKNSRPERRAQIIAANNIMNALFMVGSAIAGIVLLGVLELSIPQFFLVIALMNLVIAIYVYTQVPEFAFRFVVWILSHSMYRVTHKDLDVIPDEGPAVIVCNHVSFVDALLIAGAIRRPIRFVMDYQIFKSTLLGPIFRLAKAIPIAPRHKDEEVYQQAFDSISKELEQGQLVCIFPEGKLTKTGDINEFRGGVEIILERNSVDVVTIALQGLWGSFFSHKDGPAFSGRPKRFWSKVNIVGGRKWQAKDVTAAGLELEVRELRGDNP</sequence>
<dbReference type="Gene3D" id="1.20.1250.20">
    <property type="entry name" value="MFS general substrate transporter like domains"/>
    <property type="match status" value="1"/>
</dbReference>
<name>A0A9E8KPR9_9ALTE</name>
<dbReference type="Proteomes" id="UP001164472">
    <property type="component" value="Chromosome"/>
</dbReference>
<keyword evidence="5 7" id="KW-1133">Transmembrane helix</keyword>
<evidence type="ECO:0000256" key="4">
    <source>
        <dbReference type="ARBA" id="ARBA00022692"/>
    </source>
</evidence>
<keyword evidence="4 7" id="KW-0812">Transmembrane</keyword>
<dbReference type="GO" id="GO:0022857">
    <property type="term" value="F:transmembrane transporter activity"/>
    <property type="evidence" value="ECO:0007669"/>
    <property type="project" value="InterPro"/>
</dbReference>
<accession>A0A9E8KPR9</accession>
<evidence type="ECO:0000256" key="2">
    <source>
        <dbReference type="ARBA" id="ARBA00022448"/>
    </source>
</evidence>
<feature type="domain" description="Phospholipid/glycerol acyltransferase" evidence="8">
    <location>
        <begin position="457"/>
        <end position="573"/>
    </location>
</feature>
<keyword evidence="2" id="KW-0813">Transport</keyword>
<feature type="transmembrane region" description="Helical" evidence="7">
    <location>
        <begin position="229"/>
        <end position="249"/>
    </location>
</feature>
<dbReference type="CDD" id="cd06173">
    <property type="entry name" value="MFS_MefA_like"/>
    <property type="match status" value="1"/>
</dbReference>
<feature type="transmembrane region" description="Helical" evidence="7">
    <location>
        <begin position="264"/>
        <end position="284"/>
    </location>
</feature>
<dbReference type="PANTHER" id="PTHR43266">
    <property type="entry name" value="MACROLIDE-EFFLUX PROTEIN"/>
    <property type="match status" value="1"/>
</dbReference>
<dbReference type="GO" id="GO:0016746">
    <property type="term" value="F:acyltransferase activity"/>
    <property type="evidence" value="ECO:0007669"/>
    <property type="project" value="InterPro"/>
</dbReference>
<feature type="transmembrane region" description="Helical" evidence="7">
    <location>
        <begin position="296"/>
        <end position="315"/>
    </location>
</feature>
<gene>
    <name evidence="9" type="ORF">NNL22_18670</name>
</gene>
<comment type="subcellular location">
    <subcellularLocation>
        <location evidence="1">Cell membrane</location>
        <topology evidence="1">Multi-pass membrane protein</topology>
    </subcellularLocation>
</comment>
<feature type="transmembrane region" description="Helical" evidence="7">
    <location>
        <begin position="150"/>
        <end position="172"/>
    </location>
</feature>
<proteinExistence type="predicted"/>
<keyword evidence="10" id="KW-1185">Reference proteome</keyword>
<evidence type="ECO:0000313" key="9">
    <source>
        <dbReference type="EMBL" id="UZW75019.1"/>
    </source>
</evidence>
<dbReference type="RefSeq" id="WP_251812319.1">
    <property type="nucleotide sequence ID" value="NZ_CP101527.1"/>
</dbReference>
<evidence type="ECO:0000259" key="8">
    <source>
        <dbReference type="SMART" id="SM00563"/>
    </source>
</evidence>
<protein>
    <submittedName>
        <fullName evidence="9">MFS transporter</fullName>
    </submittedName>
</protein>
<evidence type="ECO:0000256" key="3">
    <source>
        <dbReference type="ARBA" id="ARBA00022475"/>
    </source>
</evidence>
<keyword evidence="6 7" id="KW-0472">Membrane</keyword>
<dbReference type="InterPro" id="IPR002123">
    <property type="entry name" value="Plipid/glycerol_acylTrfase"/>
</dbReference>
<dbReference type="GO" id="GO:0005886">
    <property type="term" value="C:plasma membrane"/>
    <property type="evidence" value="ECO:0007669"/>
    <property type="project" value="UniProtKB-SubCell"/>
</dbReference>
<dbReference type="InterPro" id="IPR011701">
    <property type="entry name" value="MFS"/>
</dbReference>
<evidence type="ECO:0000256" key="6">
    <source>
        <dbReference type="ARBA" id="ARBA00023136"/>
    </source>
</evidence>
<dbReference type="EMBL" id="CP101527">
    <property type="protein sequence ID" value="UZW75019.1"/>
    <property type="molecule type" value="Genomic_DNA"/>
</dbReference>
<evidence type="ECO:0000256" key="5">
    <source>
        <dbReference type="ARBA" id="ARBA00022989"/>
    </source>
</evidence>
<evidence type="ECO:0000256" key="7">
    <source>
        <dbReference type="SAM" id="Phobius"/>
    </source>
</evidence>